<accession>R0K148</accession>
<sequence>MWSKRGATPGPPLLRQRCEIAAREITADAPHHLIEYSHPNPPSRALAPSSSSIPLAGLLQRLPRIAPGASQPSTKAALAPRTPSPLPRGVHTGSNIRAGSHKQPSLSKTA</sequence>
<dbReference type="AlphaFoldDB" id="R0K148"/>
<dbReference type="Proteomes" id="UP000296049">
    <property type="component" value="Unassembled WGS sequence"/>
</dbReference>
<keyword evidence="3" id="KW-1185">Reference proteome</keyword>
<organism evidence="2 3">
    <name type="scientific">Anas platyrhynchos</name>
    <name type="common">Mallard</name>
    <name type="synonym">Anas boschas</name>
    <dbReference type="NCBI Taxonomy" id="8839"/>
    <lineage>
        <taxon>Eukaryota</taxon>
        <taxon>Metazoa</taxon>
        <taxon>Chordata</taxon>
        <taxon>Craniata</taxon>
        <taxon>Vertebrata</taxon>
        <taxon>Euteleostomi</taxon>
        <taxon>Archelosauria</taxon>
        <taxon>Archosauria</taxon>
        <taxon>Dinosauria</taxon>
        <taxon>Saurischia</taxon>
        <taxon>Theropoda</taxon>
        <taxon>Coelurosauria</taxon>
        <taxon>Aves</taxon>
        <taxon>Neognathae</taxon>
        <taxon>Galloanserae</taxon>
        <taxon>Anseriformes</taxon>
        <taxon>Anatidae</taxon>
        <taxon>Anatinae</taxon>
        <taxon>Anas</taxon>
    </lineage>
</organism>
<evidence type="ECO:0000313" key="2">
    <source>
        <dbReference type="EMBL" id="EOB03676.1"/>
    </source>
</evidence>
<name>R0K148_ANAPL</name>
<proteinExistence type="predicted"/>
<evidence type="ECO:0000256" key="1">
    <source>
        <dbReference type="SAM" id="MobiDB-lite"/>
    </source>
</evidence>
<dbReference type="EMBL" id="KB742840">
    <property type="protein sequence ID" value="EOB03676.1"/>
    <property type="molecule type" value="Genomic_DNA"/>
</dbReference>
<gene>
    <name evidence="2" type="ORF">Anapl_01763</name>
</gene>
<evidence type="ECO:0000313" key="3">
    <source>
        <dbReference type="Proteomes" id="UP000296049"/>
    </source>
</evidence>
<protein>
    <submittedName>
        <fullName evidence="2">Uncharacterized protein</fullName>
    </submittedName>
</protein>
<reference evidence="3" key="1">
    <citation type="journal article" date="2013" name="Nat. Genet.">
        <title>The duck genome and transcriptome provide insight into an avian influenza virus reservoir species.</title>
        <authorList>
            <person name="Huang Y."/>
            <person name="Li Y."/>
            <person name="Burt D.W."/>
            <person name="Chen H."/>
            <person name="Zhang Y."/>
            <person name="Qian W."/>
            <person name="Kim H."/>
            <person name="Gan S."/>
            <person name="Zhao Y."/>
            <person name="Li J."/>
            <person name="Yi K."/>
            <person name="Feng H."/>
            <person name="Zhu P."/>
            <person name="Li B."/>
            <person name="Liu Q."/>
            <person name="Fairley S."/>
            <person name="Magor K.E."/>
            <person name="Du Z."/>
            <person name="Hu X."/>
            <person name="Goodman L."/>
            <person name="Tafer H."/>
            <person name="Vignal A."/>
            <person name="Lee T."/>
            <person name="Kim K.W."/>
            <person name="Sheng Z."/>
            <person name="An Y."/>
            <person name="Searle S."/>
            <person name="Herrero J."/>
            <person name="Groenen M.A."/>
            <person name="Crooijmans R.P."/>
            <person name="Faraut T."/>
            <person name="Cai Q."/>
            <person name="Webster R.G."/>
            <person name="Aldridge J.R."/>
            <person name="Warren W.C."/>
            <person name="Bartschat S."/>
            <person name="Kehr S."/>
            <person name="Marz M."/>
            <person name="Stadler P.F."/>
            <person name="Smith J."/>
            <person name="Kraus R.H."/>
            <person name="Zhao Y."/>
            <person name="Ren L."/>
            <person name="Fei J."/>
            <person name="Morisson M."/>
            <person name="Kaiser P."/>
            <person name="Griffin D.K."/>
            <person name="Rao M."/>
            <person name="Pitel F."/>
            <person name="Wang J."/>
            <person name="Li N."/>
        </authorList>
    </citation>
    <scope>NUCLEOTIDE SEQUENCE [LARGE SCALE GENOMIC DNA]</scope>
</reference>
<feature type="compositionally biased region" description="Polar residues" evidence="1">
    <location>
        <begin position="92"/>
        <end position="110"/>
    </location>
</feature>
<feature type="region of interest" description="Disordered" evidence="1">
    <location>
        <begin position="31"/>
        <end position="51"/>
    </location>
</feature>
<feature type="region of interest" description="Disordered" evidence="1">
    <location>
        <begin position="66"/>
        <end position="110"/>
    </location>
</feature>